<dbReference type="RefSeq" id="WP_134484972.1">
    <property type="nucleotide sequence ID" value="NZ_LR216287.1"/>
</dbReference>
<dbReference type="Gene3D" id="1.10.630.10">
    <property type="entry name" value="Cytochrome P450"/>
    <property type="match status" value="1"/>
</dbReference>
<dbReference type="InterPro" id="IPR001128">
    <property type="entry name" value="Cyt_P450"/>
</dbReference>
<keyword evidence="4 7" id="KW-0560">Oxidoreductase</keyword>
<keyword evidence="5 7" id="KW-0408">Iron</keyword>
<dbReference type="InterPro" id="IPR036396">
    <property type="entry name" value="Cyt_P450_sf"/>
</dbReference>
<dbReference type="KEGG" id="nfn:NFRAN_2577"/>
<gene>
    <name evidence="9" type="ORF">NFRAN_2577</name>
</gene>
<dbReference type="InterPro" id="IPR017972">
    <property type="entry name" value="Cyt_P450_CS"/>
</dbReference>
<evidence type="ECO:0000256" key="4">
    <source>
        <dbReference type="ARBA" id="ARBA00023002"/>
    </source>
</evidence>
<dbReference type="InterPro" id="IPR050196">
    <property type="entry name" value="Cytochrome_P450_Monoox"/>
</dbReference>
<dbReference type="CDD" id="cd20620">
    <property type="entry name" value="CYP132-like"/>
    <property type="match status" value="1"/>
</dbReference>
<evidence type="ECO:0000313" key="10">
    <source>
        <dbReference type="Proteomes" id="UP000294299"/>
    </source>
</evidence>
<dbReference type="InterPro" id="IPR002401">
    <property type="entry name" value="Cyt_P450_E_grp-I"/>
</dbReference>
<dbReference type="GO" id="GO:0005506">
    <property type="term" value="F:iron ion binding"/>
    <property type="evidence" value="ECO:0007669"/>
    <property type="project" value="InterPro"/>
</dbReference>
<dbReference type="Pfam" id="PF00067">
    <property type="entry name" value="p450"/>
    <property type="match status" value="1"/>
</dbReference>
<dbReference type="SUPFAM" id="SSF48264">
    <property type="entry name" value="Cytochrome P450"/>
    <property type="match status" value="1"/>
</dbReference>
<name>A0A484IFG5_9ARCH</name>
<dbReference type="GO" id="GO:0004497">
    <property type="term" value="F:monooxygenase activity"/>
    <property type="evidence" value="ECO:0007669"/>
    <property type="project" value="UniProtKB-KW"/>
</dbReference>
<dbReference type="EMBL" id="LR216287">
    <property type="protein sequence ID" value="VFJ14899.1"/>
    <property type="molecule type" value="Genomic_DNA"/>
</dbReference>
<dbReference type="PROSITE" id="PS00086">
    <property type="entry name" value="CYTOCHROME_P450"/>
    <property type="match status" value="1"/>
</dbReference>
<feature type="compositionally biased region" description="Low complexity" evidence="8">
    <location>
        <begin position="224"/>
        <end position="236"/>
    </location>
</feature>
<dbReference type="GO" id="GO:0016705">
    <property type="term" value="F:oxidoreductase activity, acting on paired donors, with incorporation or reduction of molecular oxygen"/>
    <property type="evidence" value="ECO:0007669"/>
    <property type="project" value="InterPro"/>
</dbReference>
<feature type="region of interest" description="Disordered" evidence="8">
    <location>
        <begin position="223"/>
        <end position="243"/>
    </location>
</feature>
<dbReference type="OrthoDB" id="9881at2157"/>
<dbReference type="PANTHER" id="PTHR24291:SF50">
    <property type="entry name" value="BIFUNCTIONAL ALBAFLAVENONE MONOOXYGENASE_TERPENE SYNTHASE"/>
    <property type="match status" value="1"/>
</dbReference>
<sequence>MENVEKGLPPGPSKRPVRLLSQFLRDPLQTFTNISKEYGDISYFKLGRQDVYMLNNPDYIERVLIYDHKNFKKGKRLEIAKRFLGEGLVTSEGEKHDSQKKIIHPFFLPKKISSFGPIMTKYALDMCNNWQDGSVIDIHKEMSKVTLSIICKSMMDYDMQSDESEEFGRAFTISKNYSKRLQHPLGHILDSIPILPKVVESRKAAKTLDSIVYKLMSTRRQEISSQQDELSSPSSSDKPKNTRDDLLTGLLLLGNLDRENNKTNKPNNSKGGDDAGDNQVMSDQQIRDHVITMLIAGHETTANALTWTYYLLAQHPEVEQKVFDEIDSVLKNNSSSRVKTGNGAIKFGEYRLPTTKDISQFKYIEKVFRESMRLFPPVWTIGRMVEEDYQVDKYVVPKGSAIFMSQYTMHRSPRYYENPEQFIPERWTDDFKRHLPRFSYFPFGGGLRGCIGEPFAWQEGILLIASISSYWKMTLRPNQKIKMDPGITLNPKKGIKMQLHARNPIPGNRL</sequence>
<evidence type="ECO:0000256" key="1">
    <source>
        <dbReference type="ARBA" id="ARBA00010617"/>
    </source>
</evidence>
<evidence type="ECO:0000256" key="2">
    <source>
        <dbReference type="ARBA" id="ARBA00022617"/>
    </source>
</evidence>
<reference evidence="9 10" key="1">
    <citation type="submission" date="2019-02" db="EMBL/GenBank/DDBJ databases">
        <authorList>
            <person name="Lehtovirta-Morley E L."/>
        </authorList>
    </citation>
    <scope>NUCLEOTIDE SEQUENCE [LARGE SCALE GENOMIC DNA]</scope>
    <source>
        <strain evidence="9">NFRAN1</strain>
    </source>
</reference>
<dbReference type="GeneID" id="39421741"/>
<organism evidence="9 10">
    <name type="scientific">Candidatus Nitrosocosmicus franklandianus</name>
    <dbReference type="NCBI Taxonomy" id="1798806"/>
    <lineage>
        <taxon>Archaea</taxon>
        <taxon>Nitrososphaerota</taxon>
        <taxon>Nitrososphaeria</taxon>
        <taxon>Nitrososphaerales</taxon>
        <taxon>Nitrososphaeraceae</taxon>
        <taxon>Candidatus Nitrosocosmicus</taxon>
    </lineage>
</organism>
<evidence type="ECO:0000256" key="7">
    <source>
        <dbReference type="RuleBase" id="RU000461"/>
    </source>
</evidence>
<evidence type="ECO:0000256" key="8">
    <source>
        <dbReference type="SAM" id="MobiDB-lite"/>
    </source>
</evidence>
<feature type="region of interest" description="Disordered" evidence="8">
    <location>
        <begin position="257"/>
        <end position="279"/>
    </location>
</feature>
<keyword evidence="3 7" id="KW-0479">Metal-binding</keyword>
<keyword evidence="2 7" id="KW-0349">Heme</keyword>
<dbReference type="PRINTS" id="PR00385">
    <property type="entry name" value="P450"/>
</dbReference>
<evidence type="ECO:0000256" key="6">
    <source>
        <dbReference type="ARBA" id="ARBA00023033"/>
    </source>
</evidence>
<dbReference type="PANTHER" id="PTHR24291">
    <property type="entry name" value="CYTOCHROME P450 FAMILY 4"/>
    <property type="match status" value="1"/>
</dbReference>
<proteinExistence type="inferred from homology"/>
<dbReference type="PRINTS" id="PR00463">
    <property type="entry name" value="EP450I"/>
</dbReference>
<dbReference type="GO" id="GO:0020037">
    <property type="term" value="F:heme binding"/>
    <property type="evidence" value="ECO:0007669"/>
    <property type="project" value="InterPro"/>
</dbReference>
<evidence type="ECO:0000256" key="3">
    <source>
        <dbReference type="ARBA" id="ARBA00022723"/>
    </source>
</evidence>
<keyword evidence="10" id="KW-1185">Reference proteome</keyword>
<evidence type="ECO:0000256" key="5">
    <source>
        <dbReference type="ARBA" id="ARBA00023004"/>
    </source>
</evidence>
<evidence type="ECO:0000313" key="9">
    <source>
        <dbReference type="EMBL" id="VFJ14899.1"/>
    </source>
</evidence>
<dbReference type="AlphaFoldDB" id="A0A484IFG5"/>
<accession>A0A484IFG5</accession>
<dbReference type="Proteomes" id="UP000294299">
    <property type="component" value="Chromosome NFRAN"/>
</dbReference>
<keyword evidence="6 7" id="KW-0503">Monooxygenase</keyword>
<comment type="similarity">
    <text evidence="1 7">Belongs to the cytochrome P450 family.</text>
</comment>
<protein>
    <submittedName>
        <fullName evidence="9">Cytochrome P450</fullName>
    </submittedName>
</protein>